<dbReference type="PANTHER" id="PTHR11952">
    <property type="entry name" value="UDP- GLUCOSE PYROPHOSPHORYLASE"/>
    <property type="match status" value="1"/>
</dbReference>
<reference evidence="8" key="2">
    <citation type="submission" date="2019-01" db="UniProtKB">
        <authorList>
            <consortium name="EnsemblPlants"/>
        </authorList>
    </citation>
    <scope>IDENTIFICATION</scope>
    <source>
        <strain evidence="8">cv. Heinz 1706</strain>
    </source>
</reference>
<keyword evidence="3" id="KW-0808">Transferase</keyword>
<dbReference type="STRING" id="4081.A0A3Q7G5J5"/>
<evidence type="ECO:0000313" key="9">
    <source>
        <dbReference type="Proteomes" id="UP000004994"/>
    </source>
</evidence>
<sequence length="414" mass="45912">MSIPKMGHESQHYHCSWHFRCPSHYSGFPFSKPHADIPIILGLHSCRLLRKVIGDGNMTSTKLNITADSASIPPNLHKNLSHLSSQQVELAKVLIEMGQTHLFQHWAEPGVDDDEKRAFFDQIAKLNSSYPGGLAAYINTARKLLADSKTGKNPYDGFTPSVPSGEVLKYGDDNFVQFEEAGIKDARKAAFVLVAGGLGERLGWPFLEKQLQGHASYNIISNLFLLCKKPVAALPERVKNGLPWPSKDSTSLKGLAEKNIFMHRGDCRAEIPLAIMTSDDTHLRTLELLEKNSYFGMKPTQVKLLKQEKVACLDDNEAHLALDPRNKYRIQTKPHGHGDVHSLLYSSGLLKVWHDAGLRWVLFFQDTNGLLFKAIPAALGVSTTKQYHVNSLAVPRKAKEAIGGITKLTHQDGA</sequence>
<comment type="cofactor">
    <cofactor evidence="2">
        <name>Mg(2+)</name>
        <dbReference type="ChEBI" id="CHEBI:18420"/>
    </cofactor>
</comment>
<evidence type="ECO:0000256" key="4">
    <source>
        <dbReference type="ARBA" id="ARBA00022695"/>
    </source>
</evidence>
<dbReference type="GO" id="GO:0003983">
    <property type="term" value="F:UTP:glucose-1-phosphate uridylyltransferase activity"/>
    <property type="evidence" value="ECO:0007669"/>
    <property type="project" value="EnsemblPlants"/>
</dbReference>
<comment type="catalytic activity">
    <reaction evidence="7">
        <text>a monosaccharide 1-phosphate + UTP + H(+) = a UDP-monosaccharide + diphosphate</text>
        <dbReference type="Rhea" id="RHEA:13205"/>
        <dbReference type="ChEBI" id="CHEBI:15378"/>
        <dbReference type="ChEBI" id="CHEBI:33019"/>
        <dbReference type="ChEBI" id="CHEBI:46398"/>
        <dbReference type="ChEBI" id="CHEBI:140358"/>
        <dbReference type="ChEBI" id="CHEBI:140359"/>
        <dbReference type="EC" id="2.7.7.64"/>
    </reaction>
</comment>
<dbReference type="GO" id="GO:0047350">
    <property type="term" value="F:glucuronate-1-phosphate uridylyltransferase activity"/>
    <property type="evidence" value="ECO:0007669"/>
    <property type="project" value="EnsemblPlants"/>
</dbReference>
<dbReference type="GO" id="GO:0006011">
    <property type="term" value="P:UDP-alpha-D-glucose metabolic process"/>
    <property type="evidence" value="ECO:0007669"/>
    <property type="project" value="EnsemblPlants"/>
</dbReference>
<dbReference type="EC" id="2.7.7.64" evidence="6"/>
<dbReference type="Pfam" id="PF01704">
    <property type="entry name" value="UDPGP"/>
    <property type="match status" value="1"/>
</dbReference>
<reference evidence="8" key="1">
    <citation type="journal article" date="2012" name="Nature">
        <title>The tomato genome sequence provides insights into fleshy fruit evolution.</title>
        <authorList>
            <consortium name="Tomato Genome Consortium"/>
        </authorList>
    </citation>
    <scope>NUCLEOTIDE SEQUENCE [LARGE SCALE GENOMIC DNA]</scope>
    <source>
        <strain evidence="8">cv. Heinz 1706</strain>
    </source>
</reference>
<evidence type="ECO:0000313" key="8">
    <source>
        <dbReference type="EnsemblPlants" id="Solyc04g058065.1.1"/>
    </source>
</evidence>
<dbReference type="Gene3D" id="3.90.550.10">
    <property type="entry name" value="Spore Coat Polysaccharide Biosynthesis Protein SpsA, Chain A"/>
    <property type="match status" value="1"/>
</dbReference>
<dbReference type="Proteomes" id="UP000004994">
    <property type="component" value="Chromosome 4"/>
</dbReference>
<organism evidence="8">
    <name type="scientific">Solanum lycopersicum</name>
    <name type="common">Tomato</name>
    <name type="synonym">Lycopersicon esculentum</name>
    <dbReference type="NCBI Taxonomy" id="4081"/>
    <lineage>
        <taxon>Eukaryota</taxon>
        <taxon>Viridiplantae</taxon>
        <taxon>Streptophyta</taxon>
        <taxon>Embryophyta</taxon>
        <taxon>Tracheophyta</taxon>
        <taxon>Spermatophyta</taxon>
        <taxon>Magnoliopsida</taxon>
        <taxon>eudicotyledons</taxon>
        <taxon>Gunneridae</taxon>
        <taxon>Pentapetalae</taxon>
        <taxon>asterids</taxon>
        <taxon>lamiids</taxon>
        <taxon>Solanales</taxon>
        <taxon>Solanaceae</taxon>
        <taxon>Solanoideae</taxon>
        <taxon>Solaneae</taxon>
        <taxon>Solanum</taxon>
        <taxon>Solanum subgen. Lycopersicon</taxon>
    </lineage>
</organism>
<evidence type="ECO:0000256" key="1">
    <source>
        <dbReference type="ARBA" id="ARBA00001936"/>
    </source>
</evidence>
<dbReference type="InParanoid" id="A0A3Q7G5J5"/>
<dbReference type="Gramene" id="Solyc04g058065.1.1">
    <property type="protein sequence ID" value="Solyc04g058065.1.1"/>
    <property type="gene ID" value="Solyc04g058065.1"/>
</dbReference>
<accession>A0A3Q7G5J5</accession>
<dbReference type="SUPFAM" id="SSF53448">
    <property type="entry name" value="Nucleotide-diphospho-sugar transferases"/>
    <property type="match status" value="1"/>
</dbReference>
<dbReference type="AlphaFoldDB" id="A0A3Q7G5J5"/>
<evidence type="ECO:0000256" key="3">
    <source>
        <dbReference type="ARBA" id="ARBA00022679"/>
    </source>
</evidence>
<dbReference type="GO" id="GO:0052573">
    <property type="term" value="P:UDP-D-galactose metabolic process"/>
    <property type="evidence" value="ECO:0007669"/>
    <property type="project" value="EnsemblPlants"/>
</dbReference>
<dbReference type="GO" id="GO:0009226">
    <property type="term" value="P:nucleotide-sugar biosynthetic process"/>
    <property type="evidence" value="ECO:0007669"/>
    <property type="project" value="EnsemblPlants"/>
</dbReference>
<evidence type="ECO:0000256" key="2">
    <source>
        <dbReference type="ARBA" id="ARBA00001946"/>
    </source>
</evidence>
<dbReference type="GO" id="GO:0010491">
    <property type="term" value="F:UTP:arabinose-1-phosphate uridylyltransferase activity"/>
    <property type="evidence" value="ECO:0007669"/>
    <property type="project" value="EnsemblPlants"/>
</dbReference>
<protein>
    <recommendedName>
        <fullName evidence="6">UTP-monosaccharide-1-phosphate uridylyltransferase</fullName>
        <ecNumber evidence="6">2.7.7.64</ecNumber>
    </recommendedName>
</protein>
<dbReference type="OMA" id="THINDGR"/>
<evidence type="ECO:0000256" key="7">
    <source>
        <dbReference type="ARBA" id="ARBA00048259"/>
    </source>
</evidence>
<dbReference type="FunCoup" id="A0A3Q7G5J5">
    <property type="interactions" value="1504"/>
</dbReference>
<dbReference type="GO" id="GO:0090406">
    <property type="term" value="C:pollen tube"/>
    <property type="evidence" value="ECO:0007669"/>
    <property type="project" value="EnsemblPlants"/>
</dbReference>
<evidence type="ECO:0000256" key="5">
    <source>
        <dbReference type="ARBA" id="ARBA00038047"/>
    </source>
</evidence>
<dbReference type="GO" id="GO:0033356">
    <property type="term" value="P:UDP-L-arabinose metabolic process"/>
    <property type="evidence" value="ECO:0007669"/>
    <property type="project" value="EnsemblPlants"/>
</dbReference>
<name>A0A3Q7G5J5_SOLLC</name>
<dbReference type="PANTHER" id="PTHR11952:SF9">
    <property type="entry name" value="UDP-SUGAR PYROPHOSPHORYLASE"/>
    <property type="match status" value="1"/>
</dbReference>
<proteinExistence type="inferred from homology"/>
<keyword evidence="4" id="KW-0548">Nucleotidyltransferase</keyword>
<dbReference type="InterPro" id="IPR029044">
    <property type="entry name" value="Nucleotide-diphossugar_trans"/>
</dbReference>
<dbReference type="GO" id="GO:0047338">
    <property type="term" value="F:UTP:xylose-1-phosphate uridylyltransferase activity"/>
    <property type="evidence" value="ECO:0007669"/>
    <property type="project" value="EnsemblPlants"/>
</dbReference>
<comment type="cofactor">
    <cofactor evidence="1">
        <name>Mn(2+)</name>
        <dbReference type="ChEBI" id="CHEBI:29035"/>
    </cofactor>
</comment>
<comment type="similarity">
    <text evidence="5">Belongs to the USP family.</text>
</comment>
<dbReference type="GO" id="GO:0046398">
    <property type="term" value="P:UDP-glucuronate metabolic process"/>
    <property type="evidence" value="ECO:0007669"/>
    <property type="project" value="EnsemblPlants"/>
</dbReference>
<dbReference type="EnsemblPlants" id="Solyc04g058065.1.1">
    <property type="protein sequence ID" value="Solyc04g058065.1.1"/>
    <property type="gene ID" value="Solyc04g058065.1"/>
</dbReference>
<dbReference type="InterPro" id="IPR039741">
    <property type="entry name" value="UDP-sugar_pyrophosphorylase"/>
</dbReference>
<dbReference type="GO" id="GO:0017103">
    <property type="term" value="F:UTP:galactose-1-phosphate uridylyltransferase activity"/>
    <property type="evidence" value="ECO:0007669"/>
    <property type="project" value="EnsemblPlants"/>
</dbReference>
<evidence type="ECO:0000256" key="6">
    <source>
        <dbReference type="ARBA" id="ARBA00039080"/>
    </source>
</evidence>
<dbReference type="GO" id="GO:0005829">
    <property type="term" value="C:cytosol"/>
    <property type="evidence" value="ECO:0007669"/>
    <property type="project" value="EnsemblPlants"/>
</dbReference>
<keyword evidence="9" id="KW-1185">Reference proteome</keyword>
<dbReference type="InterPro" id="IPR002618">
    <property type="entry name" value="UDPGP_fam"/>
</dbReference>
<dbReference type="GO" id="GO:0009555">
    <property type="term" value="P:pollen development"/>
    <property type="evidence" value="ECO:0007669"/>
    <property type="project" value="EnsemblPlants"/>
</dbReference>